<dbReference type="AlphaFoldDB" id="A0A2T1DC76"/>
<evidence type="ECO:0000313" key="1">
    <source>
        <dbReference type="EMBL" id="PSB18088.1"/>
    </source>
</evidence>
<reference evidence="1 2" key="2">
    <citation type="submission" date="2018-03" db="EMBL/GenBank/DDBJ databases">
        <title>The ancient ancestry and fast evolution of plastids.</title>
        <authorList>
            <person name="Moore K.R."/>
            <person name="Magnabosco C."/>
            <person name="Momper L."/>
            <person name="Gold D.A."/>
            <person name="Bosak T."/>
            <person name="Fournier G.P."/>
        </authorList>
    </citation>
    <scope>NUCLEOTIDE SEQUENCE [LARGE SCALE GENOMIC DNA]</scope>
    <source>
        <strain evidence="1 2">ULC007</strain>
    </source>
</reference>
<dbReference type="RefSeq" id="WP_073073310.1">
    <property type="nucleotide sequence ID" value="NZ_MPPI01000022.1"/>
</dbReference>
<reference evidence="1 2" key="1">
    <citation type="submission" date="2018-02" db="EMBL/GenBank/DDBJ databases">
        <authorList>
            <person name="Cohen D.B."/>
            <person name="Kent A.D."/>
        </authorList>
    </citation>
    <scope>NUCLEOTIDE SEQUENCE [LARGE SCALE GENOMIC DNA]</scope>
    <source>
        <strain evidence="1 2">ULC007</strain>
    </source>
</reference>
<sequence>MKPDFNAMTRKELRAYILEHRDDTEAISVIVEKIKADPNIHWYKPEDTDRFPEIFAEHQKCREDARRNQENQ</sequence>
<protein>
    <submittedName>
        <fullName evidence="1">Uncharacterized protein</fullName>
    </submittedName>
</protein>
<dbReference type="Proteomes" id="UP000238634">
    <property type="component" value="Unassembled WGS sequence"/>
</dbReference>
<organism evidence="1 2">
    <name type="scientific">Phormidesmis priestleyi ULC007</name>
    <dbReference type="NCBI Taxonomy" id="1920490"/>
    <lineage>
        <taxon>Bacteria</taxon>
        <taxon>Bacillati</taxon>
        <taxon>Cyanobacteriota</taxon>
        <taxon>Cyanophyceae</taxon>
        <taxon>Leptolyngbyales</taxon>
        <taxon>Leptolyngbyaceae</taxon>
        <taxon>Phormidesmis</taxon>
    </lineage>
</organism>
<dbReference type="EMBL" id="PVWG01000020">
    <property type="protein sequence ID" value="PSB18088.1"/>
    <property type="molecule type" value="Genomic_DNA"/>
</dbReference>
<name>A0A2T1DC76_9CYAN</name>
<dbReference type="Pfam" id="PF21826">
    <property type="entry name" value="DUF6887"/>
    <property type="match status" value="1"/>
</dbReference>
<proteinExistence type="predicted"/>
<comment type="caution">
    <text evidence="1">The sequence shown here is derived from an EMBL/GenBank/DDBJ whole genome shotgun (WGS) entry which is preliminary data.</text>
</comment>
<dbReference type="InterPro" id="IPR054053">
    <property type="entry name" value="DUF6887"/>
</dbReference>
<dbReference type="OrthoDB" id="426753at2"/>
<gene>
    <name evidence="1" type="ORF">C7B65_16330</name>
</gene>
<keyword evidence="2" id="KW-1185">Reference proteome</keyword>
<evidence type="ECO:0000313" key="2">
    <source>
        <dbReference type="Proteomes" id="UP000238634"/>
    </source>
</evidence>
<accession>A0A2T1DC76</accession>